<dbReference type="OrthoDB" id="2679690at2"/>
<organism evidence="1 2">
    <name type="scientific">Desulfuribacillus stibiiarsenatis</name>
    <dbReference type="NCBI Taxonomy" id="1390249"/>
    <lineage>
        <taxon>Bacteria</taxon>
        <taxon>Bacillati</taxon>
        <taxon>Bacillota</taxon>
        <taxon>Desulfuribacillia</taxon>
        <taxon>Desulfuribacillales</taxon>
        <taxon>Desulfuribacillaceae</taxon>
        <taxon>Desulfuribacillus</taxon>
    </lineage>
</organism>
<comment type="caution">
    <text evidence="1">The sequence shown here is derived from an EMBL/GenBank/DDBJ whole genome shotgun (WGS) entry which is preliminary data.</text>
</comment>
<dbReference type="Proteomes" id="UP000095255">
    <property type="component" value="Unassembled WGS sequence"/>
</dbReference>
<evidence type="ECO:0000313" key="2">
    <source>
        <dbReference type="Proteomes" id="UP000095255"/>
    </source>
</evidence>
<proteinExistence type="predicted"/>
<protein>
    <submittedName>
        <fullName evidence="1">Uncharacterized protein</fullName>
    </submittedName>
</protein>
<evidence type="ECO:0000313" key="1">
    <source>
        <dbReference type="EMBL" id="OEH86763.1"/>
    </source>
</evidence>
<dbReference type="EMBL" id="MJAT01000001">
    <property type="protein sequence ID" value="OEH86763.1"/>
    <property type="molecule type" value="Genomic_DNA"/>
</dbReference>
<sequence length="89" mass="10376">MPRHSYIVRLNVEAFDRRIREIGFVDNQEVARVMGISTTQIWRAKLPINDSRYNSPGNCFIAGVIYTLGGPFENFFYIEENMKKCGFHE</sequence>
<dbReference type="STRING" id="1390249.BHU72_00365"/>
<dbReference type="AlphaFoldDB" id="A0A1E5L9W0"/>
<keyword evidence="2" id="KW-1185">Reference proteome</keyword>
<gene>
    <name evidence="1" type="ORF">BHU72_00365</name>
</gene>
<name>A0A1E5L9W0_9FIRM</name>
<accession>A0A1E5L9W0</accession>
<dbReference type="RefSeq" id="WP_069700640.1">
    <property type="nucleotide sequence ID" value="NZ_MJAT01000001.1"/>
</dbReference>
<reference evidence="1 2" key="1">
    <citation type="submission" date="2016-09" db="EMBL/GenBank/DDBJ databases">
        <title>Desulfuribacillus arsenicus sp. nov., an obligately anaerobic, dissimilatory arsenic- and antimonate-reducing bacterium isolated from anoxic sediments.</title>
        <authorList>
            <person name="Abin C.A."/>
            <person name="Hollibaugh J.T."/>
        </authorList>
    </citation>
    <scope>NUCLEOTIDE SEQUENCE [LARGE SCALE GENOMIC DNA]</scope>
    <source>
        <strain evidence="1 2">MLFW-2</strain>
    </source>
</reference>